<dbReference type="PANTHER" id="PTHR43318:SF1">
    <property type="entry name" value="POLYSACCHARIDE BIOSYNTHESIS PROTEIN EPSC-RELATED"/>
    <property type="match status" value="1"/>
</dbReference>
<accession>A0A1M6EBB5</accession>
<keyword evidence="2" id="KW-0812">Transmembrane</keyword>
<dbReference type="EMBL" id="FQYO01000003">
    <property type="protein sequence ID" value="SHI82659.1"/>
    <property type="molecule type" value="Genomic_DNA"/>
</dbReference>
<reference evidence="4 5" key="1">
    <citation type="submission" date="2016-11" db="EMBL/GenBank/DDBJ databases">
        <authorList>
            <person name="Jaros S."/>
            <person name="Januszkiewicz K."/>
            <person name="Wedrychowicz H."/>
        </authorList>
    </citation>
    <scope>NUCLEOTIDE SEQUENCE [LARGE SCALE GENOMIC DNA]</scope>
    <source>
        <strain evidence="4 5">DSM 100565</strain>
    </source>
</reference>
<name>A0A1M6EBB5_9RHOB</name>
<dbReference type="InterPro" id="IPR051203">
    <property type="entry name" value="Polysaccharide_Synthase-Rel"/>
</dbReference>
<proteinExistence type="inferred from homology"/>
<comment type="similarity">
    <text evidence="1">Belongs to the polysaccharide synthase family.</text>
</comment>
<dbReference type="Gene3D" id="3.40.50.720">
    <property type="entry name" value="NAD(P)-binding Rossmann-like Domain"/>
    <property type="match status" value="2"/>
</dbReference>
<feature type="transmembrane region" description="Helical" evidence="2">
    <location>
        <begin position="61"/>
        <end position="83"/>
    </location>
</feature>
<feature type="domain" description="Polysaccharide biosynthesis protein CapD-like" evidence="3">
    <location>
        <begin position="299"/>
        <end position="594"/>
    </location>
</feature>
<evidence type="ECO:0000313" key="5">
    <source>
        <dbReference type="Proteomes" id="UP000184292"/>
    </source>
</evidence>
<dbReference type="PANTHER" id="PTHR43318">
    <property type="entry name" value="UDP-N-ACETYLGLUCOSAMINE 4,6-DEHYDRATASE"/>
    <property type="match status" value="1"/>
</dbReference>
<dbReference type="AlphaFoldDB" id="A0A1M6EBB5"/>
<dbReference type="InterPro" id="IPR036291">
    <property type="entry name" value="NAD(P)-bd_dom_sf"/>
</dbReference>
<dbReference type="RefSeq" id="WP_083601298.1">
    <property type="nucleotide sequence ID" value="NZ_FQYO01000003.1"/>
</dbReference>
<feature type="transmembrane region" description="Helical" evidence="2">
    <location>
        <begin position="29"/>
        <end position="49"/>
    </location>
</feature>
<dbReference type="STRING" id="1447782.SAMN05444417_1911"/>
<gene>
    <name evidence="4" type="ORF">SAMN05444417_1911</name>
</gene>
<dbReference type="Pfam" id="PF13727">
    <property type="entry name" value="CoA_binding_3"/>
    <property type="match status" value="1"/>
</dbReference>
<dbReference type="SUPFAM" id="SSF53335">
    <property type="entry name" value="S-adenosyl-L-methionine-dependent methyltransferases"/>
    <property type="match status" value="1"/>
</dbReference>
<evidence type="ECO:0000259" key="3">
    <source>
        <dbReference type="Pfam" id="PF02719"/>
    </source>
</evidence>
<sequence>MNQLTKSAADLIARGSGALIALPRGLKQAVMLSLDVALLPVALALSLAIQTGERPRLGSYVLEVEALAMLMLVAGLLSYAMGLHRIQLKAYEIHAMRLTGVHAIVIAGVTAILDGVTGYATPPSTFIVFAMIYFILGASCRLLLLQVVLGAYRRGNDQLRVVIYGAGRTGQQLAAAFTTDMTIKPIAFVDDNANLQSTIVQGLRVHSPLVLPRLMEEKRADRVLLAMPSVPRSQLTLISRRLSDLGIDVLALPSFAQLAGSGAPLVSQLRPVAPGTLLGRAPLDAELPGGSAAYQGRSVLVSGGGGSIGSELCRQLLVCRPRRVVIVESSELALYQITMELEALVEGTQVEIVSILGSVCDAALMRRVLRENAVEIVLHAAAYKHVPIVQRNPIPGFQNNVIGTQTLAQAAMETGVARFILVSTDKAVRPRNLMGASKRLAELVVQDLARRARDSGAPTVYSMVRFGNVLGSSGSVIPLFTQQIRRGGPITVTDREVTRYFMTIPEAARLVLAAGSFAEGGEVFVLDMGEPISIYALARQLVESANLTVKDESNPDGDIEIRFTGLRPGEKLHEELLIGTGQVTTPHPKIMLAREGALSEIEVAAAIKALRAAIAEADDDALRAVVSRYVEGGAGLLQPKAELALS</sequence>
<dbReference type="SUPFAM" id="SSF51735">
    <property type="entry name" value="NAD(P)-binding Rossmann-fold domains"/>
    <property type="match status" value="1"/>
</dbReference>
<evidence type="ECO:0000256" key="1">
    <source>
        <dbReference type="ARBA" id="ARBA00007430"/>
    </source>
</evidence>
<dbReference type="InterPro" id="IPR029063">
    <property type="entry name" value="SAM-dependent_MTases_sf"/>
</dbReference>
<feature type="transmembrane region" description="Helical" evidence="2">
    <location>
        <begin position="125"/>
        <end position="144"/>
    </location>
</feature>
<feature type="transmembrane region" description="Helical" evidence="2">
    <location>
        <begin position="95"/>
        <end position="113"/>
    </location>
</feature>
<evidence type="ECO:0000313" key="4">
    <source>
        <dbReference type="EMBL" id="SHI82659.1"/>
    </source>
</evidence>
<keyword evidence="2" id="KW-1133">Transmembrane helix</keyword>
<dbReference type="CDD" id="cd05237">
    <property type="entry name" value="UDP_invert_4-6DH_SDR_e"/>
    <property type="match status" value="1"/>
</dbReference>
<keyword evidence="2" id="KW-0472">Membrane</keyword>
<protein>
    <submittedName>
        <fullName evidence="4">NDP-sugar epimerase, includes UDP-GlcNAc-inverting 4,6-dehydratase FlaA1 and capsular polysaccharide biosynthesis protein EpsC</fullName>
    </submittedName>
</protein>
<evidence type="ECO:0000256" key="2">
    <source>
        <dbReference type="SAM" id="Phobius"/>
    </source>
</evidence>
<dbReference type="Pfam" id="PF02719">
    <property type="entry name" value="Polysacc_synt_2"/>
    <property type="match status" value="1"/>
</dbReference>
<dbReference type="Proteomes" id="UP000184292">
    <property type="component" value="Unassembled WGS sequence"/>
</dbReference>
<keyword evidence="5" id="KW-1185">Reference proteome</keyword>
<organism evidence="4 5">
    <name type="scientific">Wenxinia saemankumensis</name>
    <dbReference type="NCBI Taxonomy" id="1447782"/>
    <lineage>
        <taxon>Bacteria</taxon>
        <taxon>Pseudomonadati</taxon>
        <taxon>Pseudomonadota</taxon>
        <taxon>Alphaproteobacteria</taxon>
        <taxon>Rhodobacterales</taxon>
        <taxon>Roseobacteraceae</taxon>
        <taxon>Wenxinia</taxon>
    </lineage>
</organism>
<dbReference type="OrthoDB" id="9803111at2"/>
<dbReference type="InterPro" id="IPR003869">
    <property type="entry name" value="Polysac_CapD-like"/>
</dbReference>